<accession>A0A242K2F2</accession>
<evidence type="ECO:0000313" key="11">
    <source>
        <dbReference type="EMBL" id="OTP11454.1"/>
    </source>
</evidence>
<keyword evidence="6 9" id="KW-1133">Transmembrane helix</keyword>
<feature type="transmembrane region" description="Helical" evidence="9">
    <location>
        <begin position="57"/>
        <end position="86"/>
    </location>
</feature>
<reference evidence="12" key="3">
    <citation type="submission" date="2024-03" db="EMBL/GenBank/DDBJ databases">
        <title>The Genome Sequence of Enterococcus sp. DIV0242b.</title>
        <authorList>
            <consortium name="The Broad Institute Genomics Platform"/>
            <consortium name="The Broad Institute Microbial Omics Core"/>
            <consortium name="The Broad Institute Genomic Center for Infectious Diseases"/>
            <person name="Earl A."/>
            <person name="Manson A."/>
            <person name="Gilmore M."/>
            <person name="Schwartman J."/>
            <person name="Shea T."/>
            <person name="Abouelleil A."/>
            <person name="Cao P."/>
            <person name="Chapman S."/>
            <person name="Cusick C."/>
            <person name="Young S."/>
            <person name="Neafsey D."/>
            <person name="Nusbaum C."/>
            <person name="Birren B."/>
        </authorList>
    </citation>
    <scope>NUCLEOTIDE SEQUENCE</scope>
    <source>
        <strain evidence="12">9E7_DIV0242</strain>
    </source>
</reference>
<dbReference type="OrthoDB" id="1550290at2"/>
<dbReference type="InterPro" id="IPR051088">
    <property type="entry name" value="PTS_Sugar-EIIC/EIIB"/>
</dbReference>
<gene>
    <name evidence="12" type="ORF">A5888_003257</name>
    <name evidence="11" type="ORF">A5888_003553</name>
</gene>
<feature type="transmembrane region" description="Helical" evidence="9">
    <location>
        <begin position="212"/>
        <end position="235"/>
    </location>
</feature>
<comment type="subcellular location">
    <subcellularLocation>
        <location evidence="1">Cell membrane</location>
        <topology evidence="1">Multi-pass membrane protein</topology>
    </subcellularLocation>
</comment>
<dbReference type="EMBL" id="CP147247">
    <property type="protein sequence ID" value="WYJ91489.1"/>
    <property type="molecule type" value="Genomic_DNA"/>
</dbReference>
<protein>
    <recommendedName>
        <fullName evidence="8">Permease IIC component</fullName>
    </recommendedName>
</protein>
<dbReference type="PROSITE" id="PS51105">
    <property type="entry name" value="PTS_EIIC_TYPE_3"/>
    <property type="match status" value="1"/>
</dbReference>
<dbReference type="AlphaFoldDB" id="A0A242K2F2"/>
<evidence type="ECO:0000313" key="12">
    <source>
        <dbReference type="EMBL" id="WYJ91489.1"/>
    </source>
</evidence>
<dbReference type="Pfam" id="PF02378">
    <property type="entry name" value="PTS_EIIC"/>
    <property type="match status" value="1"/>
</dbReference>
<feature type="transmembrane region" description="Helical" evidence="9">
    <location>
        <begin position="133"/>
        <end position="151"/>
    </location>
</feature>
<name>A0A242K2F2_9ENTE</name>
<evidence type="ECO:0000313" key="13">
    <source>
        <dbReference type="Proteomes" id="UP000195141"/>
    </source>
</evidence>
<feature type="transmembrane region" description="Helical" evidence="9">
    <location>
        <begin position="93"/>
        <end position="113"/>
    </location>
</feature>
<dbReference type="InterPro" id="IPR003352">
    <property type="entry name" value="PTS_EIIC"/>
</dbReference>
<dbReference type="PANTHER" id="PTHR33989">
    <property type="match status" value="1"/>
</dbReference>
<evidence type="ECO:0000256" key="8">
    <source>
        <dbReference type="PIRNR" id="PIRNR006351"/>
    </source>
</evidence>
<keyword evidence="4 8" id="KW-0762">Sugar transport</keyword>
<dbReference type="NCBIfam" id="TIGR00410">
    <property type="entry name" value="lacE"/>
    <property type="match status" value="1"/>
</dbReference>
<dbReference type="PANTHER" id="PTHR33989:SF4">
    <property type="entry name" value="PTS SYSTEM N,N'-DIACETYLCHITOBIOSE-SPECIFIC EIIC COMPONENT"/>
    <property type="match status" value="1"/>
</dbReference>
<feature type="transmembrane region" description="Helical" evidence="9">
    <location>
        <begin position="242"/>
        <end position="259"/>
    </location>
</feature>
<reference evidence="12" key="2">
    <citation type="submission" date="2017-05" db="EMBL/GenBank/DDBJ databases">
        <authorList>
            <consortium name="The Broad Institute Genomics Platform"/>
            <consortium name="The Broad Institute Genomic Center for Infectious Diseases"/>
            <person name="Earl A."/>
            <person name="Manson A."/>
            <person name="Schwartman J."/>
            <person name="Gilmore M."/>
            <person name="Abouelleil A."/>
            <person name="Cao P."/>
            <person name="Chapman S."/>
            <person name="Cusick C."/>
            <person name="Shea T."/>
            <person name="Young S."/>
            <person name="Neafsey D."/>
            <person name="Nusbaum C."/>
            <person name="Birren B."/>
        </authorList>
    </citation>
    <scope>NUCLEOTIDE SEQUENCE</scope>
    <source>
        <strain evidence="12">9E7_DIV0242</strain>
    </source>
</reference>
<keyword evidence="5 9" id="KW-0812">Transmembrane</keyword>
<dbReference type="InterPro" id="IPR004501">
    <property type="entry name" value="PTS_EIIC_3"/>
</dbReference>
<dbReference type="EMBL" id="NGMM01000007">
    <property type="protein sequence ID" value="OTP11454.1"/>
    <property type="molecule type" value="Genomic_DNA"/>
</dbReference>
<feature type="transmembrane region" description="Helical" evidence="9">
    <location>
        <begin position="23"/>
        <end position="51"/>
    </location>
</feature>
<evidence type="ECO:0000256" key="7">
    <source>
        <dbReference type="ARBA" id="ARBA00023136"/>
    </source>
</evidence>
<keyword evidence="2 8" id="KW-0813">Transport</keyword>
<reference evidence="11" key="1">
    <citation type="submission" date="2017-05" db="EMBL/GenBank/DDBJ databases">
        <title>The Genome Sequence of Enterococcus sp. 9E7_DIV0242.</title>
        <authorList>
            <consortium name="The Broad Institute Genomics Platform"/>
            <consortium name="The Broad Institute Genomic Center for Infectious Diseases"/>
            <person name="Earl A."/>
            <person name="Manson A."/>
            <person name="Schwartman J."/>
            <person name="Gilmore M."/>
            <person name="Abouelleil A."/>
            <person name="Cao P."/>
            <person name="Chapman S."/>
            <person name="Cusick C."/>
            <person name="Shea T."/>
            <person name="Young S."/>
            <person name="Neafsey D."/>
            <person name="Nusbaum C."/>
            <person name="Birren B."/>
        </authorList>
    </citation>
    <scope>NUCLEOTIDE SEQUENCE [LARGE SCALE GENOMIC DNA]</scope>
    <source>
        <strain evidence="11">9E7_DIV0242</strain>
    </source>
</reference>
<evidence type="ECO:0000256" key="9">
    <source>
        <dbReference type="SAM" id="Phobius"/>
    </source>
</evidence>
<feature type="domain" description="PTS EIIC type-3" evidence="10">
    <location>
        <begin position="8"/>
        <end position="399"/>
    </location>
</feature>
<evidence type="ECO:0000256" key="4">
    <source>
        <dbReference type="ARBA" id="ARBA00022597"/>
    </source>
</evidence>
<sequence length="434" mass="47061">MAKEKSSFGPKLNKMIVKFSNNLIIKTVANGMMLTLPITIVGSLLMVVQMIPNLPDIINQACTIGTTITSNFIALYIVLGMSYVLAREIKSDVPASMILAVASFLIVTPITNFDVGAEKPVQAIELGYLGSKGIFVGMIVSIFITWAFAKLSEKKLSPKMPDSVPPFISKTFEAIVPAAILFVLAIIVSLLFSSTSYGNVHDFIYTILQAPLQTLGGTIWSALFIMFLSELLWWFGIHGSNVTASIITVLYASQAYANMEAVAAGETAQNVINSFFLDAYKGPRALALAVILIFVCRSEKFKSIGKVSIVPSVFGITEPMKFGIPQILNPVLFIPLTLAAPLCIAIAYVATLIGFLPITSLSVPRNLPTFLTGFMAGGWQGLVVQLIQFVAVVLLYLPFMKKLDLQETAQEQAVLEEAEKNENTVDLEAEQGTL</sequence>
<dbReference type="Proteomes" id="UP000195141">
    <property type="component" value="Chromosome"/>
</dbReference>
<dbReference type="GO" id="GO:0009401">
    <property type="term" value="P:phosphoenolpyruvate-dependent sugar phosphotransferase system"/>
    <property type="evidence" value="ECO:0007669"/>
    <property type="project" value="InterPro"/>
</dbReference>
<dbReference type="PIRSF" id="PIRSF006351">
    <property type="entry name" value="PTS_EIIC-Cellobiose"/>
    <property type="match status" value="1"/>
</dbReference>
<comment type="function">
    <text evidence="8">The phosphoenolpyruvate-dependent sugar phosphotransferase system (PTS), a major carbohydrate active -transport system, catalyzes the phosphorylation of incoming sugar substrates concomitant with their translocation across the cell membrane.</text>
</comment>
<dbReference type="GO" id="GO:0005886">
    <property type="term" value="C:plasma membrane"/>
    <property type="evidence" value="ECO:0007669"/>
    <property type="project" value="UniProtKB-SubCell"/>
</dbReference>
<keyword evidence="7 8" id="KW-0472">Membrane</keyword>
<evidence type="ECO:0000256" key="6">
    <source>
        <dbReference type="ARBA" id="ARBA00022989"/>
    </source>
</evidence>
<dbReference type="GO" id="GO:0008982">
    <property type="term" value="F:protein-N(PI)-phosphohistidine-sugar phosphotransferase activity"/>
    <property type="evidence" value="ECO:0007669"/>
    <property type="project" value="UniProtKB-UniRule"/>
</dbReference>
<feature type="transmembrane region" description="Helical" evidence="9">
    <location>
        <begin position="331"/>
        <end position="358"/>
    </location>
</feature>
<evidence type="ECO:0000256" key="1">
    <source>
        <dbReference type="ARBA" id="ARBA00004651"/>
    </source>
</evidence>
<dbReference type="RefSeq" id="WP_086350551.1">
    <property type="nucleotide sequence ID" value="NZ_CP147247.1"/>
</dbReference>
<proteinExistence type="predicted"/>
<keyword evidence="3 8" id="KW-1003">Cell membrane</keyword>
<evidence type="ECO:0000256" key="2">
    <source>
        <dbReference type="ARBA" id="ARBA00022448"/>
    </source>
</evidence>
<evidence type="ECO:0000256" key="5">
    <source>
        <dbReference type="ARBA" id="ARBA00022692"/>
    </source>
</evidence>
<feature type="transmembrane region" description="Helical" evidence="9">
    <location>
        <begin position="172"/>
        <end position="192"/>
    </location>
</feature>
<keyword evidence="13" id="KW-1185">Reference proteome</keyword>
<organism evidence="11">
    <name type="scientific">Candidatus Enterococcus clewellii</name>
    <dbReference type="NCBI Taxonomy" id="1834193"/>
    <lineage>
        <taxon>Bacteria</taxon>
        <taxon>Bacillati</taxon>
        <taxon>Bacillota</taxon>
        <taxon>Bacilli</taxon>
        <taxon>Lactobacillales</taxon>
        <taxon>Enterococcaceae</taxon>
        <taxon>Enterococcus</taxon>
    </lineage>
</organism>
<evidence type="ECO:0000256" key="3">
    <source>
        <dbReference type="ARBA" id="ARBA00022475"/>
    </source>
</evidence>
<dbReference type="InterPro" id="IPR004796">
    <property type="entry name" value="PTS_IIC_cello"/>
</dbReference>
<feature type="transmembrane region" description="Helical" evidence="9">
    <location>
        <begin position="378"/>
        <end position="397"/>
    </location>
</feature>
<evidence type="ECO:0000259" key="10">
    <source>
        <dbReference type="PROSITE" id="PS51105"/>
    </source>
</evidence>